<dbReference type="Proteomes" id="UP000288716">
    <property type="component" value="Unassembled WGS sequence"/>
</dbReference>
<dbReference type="InterPro" id="IPR023779">
    <property type="entry name" value="Chromodomain_CS"/>
</dbReference>
<dbReference type="InterPro" id="IPR017984">
    <property type="entry name" value="Chromo_dom_subgr"/>
</dbReference>
<dbReference type="PROSITE" id="PS00598">
    <property type="entry name" value="CHROMO_1"/>
    <property type="match status" value="2"/>
</dbReference>
<proteinExistence type="predicted"/>
<dbReference type="AlphaFoldDB" id="A0A443S217"/>
<comment type="caution">
    <text evidence="5">The sequence shown here is derived from an EMBL/GenBank/DDBJ whole genome shotgun (WGS) entry which is preliminary data.</text>
</comment>
<feature type="domain" description="Chromo" evidence="4">
    <location>
        <begin position="6"/>
        <end position="64"/>
    </location>
</feature>
<dbReference type="EMBL" id="NCKV01011853">
    <property type="protein sequence ID" value="RWS21523.1"/>
    <property type="molecule type" value="Genomic_DNA"/>
</dbReference>
<sequence length="175" mass="20740">MSNEVFCVENIVKERVRSGKVEFLVKWSGYSSDDNTWEPEENILDKTLVKTFRKQNSKVKNKSGNTIKKILERDFNNCVQKSLSEERFRVERIVKQRVRKGKVEFLIKWQGFSSRDNTWEPEVNILDKQLLERFRQRNSKTNTKRSKRANKKSTRKSKSGVENISPQVELTRVKK</sequence>
<accession>A0A443S217</accession>
<dbReference type="SMART" id="SM00298">
    <property type="entry name" value="CHROMO"/>
    <property type="match status" value="2"/>
</dbReference>
<dbReference type="InterPro" id="IPR016197">
    <property type="entry name" value="Chromo-like_dom_sf"/>
</dbReference>
<gene>
    <name evidence="5" type="ORF">B4U80_04727</name>
</gene>
<evidence type="ECO:0000313" key="5">
    <source>
        <dbReference type="EMBL" id="RWS21523.1"/>
    </source>
</evidence>
<dbReference type="GO" id="GO:0061665">
    <property type="term" value="F:SUMO ligase activity"/>
    <property type="evidence" value="ECO:0007669"/>
    <property type="project" value="TreeGrafter"/>
</dbReference>
<feature type="non-terminal residue" evidence="5">
    <location>
        <position position="175"/>
    </location>
</feature>
<evidence type="ECO:0000256" key="3">
    <source>
        <dbReference type="SAM" id="MobiDB-lite"/>
    </source>
</evidence>
<evidence type="ECO:0000313" key="6">
    <source>
        <dbReference type="Proteomes" id="UP000288716"/>
    </source>
</evidence>
<evidence type="ECO:0000256" key="2">
    <source>
        <dbReference type="ARBA" id="ARBA00023242"/>
    </source>
</evidence>
<dbReference type="GO" id="GO:0016925">
    <property type="term" value="P:protein sumoylation"/>
    <property type="evidence" value="ECO:0007669"/>
    <property type="project" value="TreeGrafter"/>
</dbReference>
<keyword evidence="6" id="KW-1185">Reference proteome</keyword>
<organism evidence="5 6">
    <name type="scientific">Leptotrombidium deliense</name>
    <dbReference type="NCBI Taxonomy" id="299467"/>
    <lineage>
        <taxon>Eukaryota</taxon>
        <taxon>Metazoa</taxon>
        <taxon>Ecdysozoa</taxon>
        <taxon>Arthropoda</taxon>
        <taxon>Chelicerata</taxon>
        <taxon>Arachnida</taxon>
        <taxon>Acari</taxon>
        <taxon>Acariformes</taxon>
        <taxon>Trombidiformes</taxon>
        <taxon>Prostigmata</taxon>
        <taxon>Anystina</taxon>
        <taxon>Parasitengona</taxon>
        <taxon>Trombiculoidea</taxon>
        <taxon>Trombiculidae</taxon>
        <taxon>Leptotrombidium</taxon>
    </lineage>
</organism>
<dbReference type="InterPro" id="IPR043531">
    <property type="entry name" value="CBX4"/>
</dbReference>
<dbReference type="VEuPathDB" id="VectorBase:LDEU010517"/>
<dbReference type="GO" id="GO:0035102">
    <property type="term" value="C:PRC1 complex"/>
    <property type="evidence" value="ECO:0007669"/>
    <property type="project" value="TreeGrafter"/>
</dbReference>
<dbReference type="PANTHER" id="PTHR46727:SF1">
    <property type="entry name" value="E3 SUMO-PROTEIN LIGASE CBX4"/>
    <property type="match status" value="1"/>
</dbReference>
<dbReference type="Pfam" id="PF00385">
    <property type="entry name" value="Chromo"/>
    <property type="match status" value="2"/>
</dbReference>
<feature type="domain" description="Chromo" evidence="4">
    <location>
        <begin position="88"/>
        <end position="146"/>
    </location>
</feature>
<protein>
    <recommendedName>
        <fullName evidence="4">Chromo domain-containing protein</fullName>
    </recommendedName>
</protein>
<dbReference type="Gene3D" id="2.40.50.40">
    <property type="match status" value="2"/>
</dbReference>
<dbReference type="PANTHER" id="PTHR46727">
    <property type="entry name" value="E3 SUMO-PROTEIN LIGASE CBX4"/>
    <property type="match status" value="1"/>
</dbReference>
<evidence type="ECO:0000256" key="1">
    <source>
        <dbReference type="ARBA" id="ARBA00004123"/>
    </source>
</evidence>
<dbReference type="OrthoDB" id="6421266at2759"/>
<dbReference type="InterPro" id="IPR000953">
    <property type="entry name" value="Chromo/chromo_shadow_dom"/>
</dbReference>
<dbReference type="PROSITE" id="PS50013">
    <property type="entry name" value="CHROMO_2"/>
    <property type="match status" value="2"/>
</dbReference>
<keyword evidence="2" id="KW-0539">Nucleus</keyword>
<comment type="subcellular location">
    <subcellularLocation>
        <location evidence="1">Nucleus</location>
    </subcellularLocation>
</comment>
<feature type="compositionally biased region" description="Basic residues" evidence="3">
    <location>
        <begin position="136"/>
        <end position="158"/>
    </location>
</feature>
<dbReference type="GO" id="GO:0032183">
    <property type="term" value="F:SUMO binding"/>
    <property type="evidence" value="ECO:0007669"/>
    <property type="project" value="TreeGrafter"/>
</dbReference>
<evidence type="ECO:0000259" key="4">
    <source>
        <dbReference type="PROSITE" id="PS50013"/>
    </source>
</evidence>
<dbReference type="GO" id="GO:0005694">
    <property type="term" value="C:chromosome"/>
    <property type="evidence" value="ECO:0007669"/>
    <property type="project" value="UniProtKB-ARBA"/>
</dbReference>
<dbReference type="PRINTS" id="PR00504">
    <property type="entry name" value="CHROMODOMAIN"/>
</dbReference>
<dbReference type="SUPFAM" id="SSF54160">
    <property type="entry name" value="Chromo domain-like"/>
    <property type="match status" value="2"/>
</dbReference>
<dbReference type="InterPro" id="IPR023780">
    <property type="entry name" value="Chromo_domain"/>
</dbReference>
<feature type="region of interest" description="Disordered" evidence="3">
    <location>
        <begin position="134"/>
        <end position="175"/>
    </location>
</feature>
<reference evidence="5 6" key="1">
    <citation type="journal article" date="2018" name="Gigascience">
        <title>Genomes of trombidid mites reveal novel predicted allergens and laterally-transferred genes associated with secondary metabolism.</title>
        <authorList>
            <person name="Dong X."/>
            <person name="Chaisiri K."/>
            <person name="Xia D."/>
            <person name="Armstrong S.D."/>
            <person name="Fang Y."/>
            <person name="Donnelly M.J."/>
            <person name="Kadowaki T."/>
            <person name="McGarry J.W."/>
            <person name="Darby A.C."/>
            <person name="Makepeace B.L."/>
        </authorList>
    </citation>
    <scope>NUCLEOTIDE SEQUENCE [LARGE SCALE GENOMIC DNA]</scope>
    <source>
        <strain evidence="5">UoL-UT</strain>
    </source>
</reference>
<name>A0A443S217_9ACAR</name>
<dbReference type="STRING" id="299467.A0A443S217"/>
<dbReference type="GO" id="GO:0000122">
    <property type="term" value="P:negative regulation of transcription by RNA polymerase II"/>
    <property type="evidence" value="ECO:0007669"/>
    <property type="project" value="TreeGrafter"/>
</dbReference>